<gene>
    <name evidence="1" type="ORF">GMARGA_LOCUS4824</name>
</gene>
<proteinExistence type="predicted"/>
<dbReference type="SUPFAM" id="SSF48452">
    <property type="entry name" value="TPR-like"/>
    <property type="match status" value="1"/>
</dbReference>
<dbReference type="InterPro" id="IPR011990">
    <property type="entry name" value="TPR-like_helical_dom_sf"/>
</dbReference>
<dbReference type="Pfam" id="PF13174">
    <property type="entry name" value="TPR_6"/>
    <property type="match status" value="1"/>
</dbReference>
<evidence type="ECO:0000313" key="1">
    <source>
        <dbReference type="EMBL" id="CAG8556831.1"/>
    </source>
</evidence>
<comment type="caution">
    <text evidence="1">The sequence shown here is derived from an EMBL/GenBank/DDBJ whole genome shotgun (WGS) entry which is preliminary data.</text>
</comment>
<dbReference type="Gene3D" id="3.30.40.10">
    <property type="entry name" value="Zinc/RING finger domain, C3HC4 (zinc finger)"/>
    <property type="match status" value="2"/>
</dbReference>
<feature type="non-terminal residue" evidence="1">
    <location>
        <position position="1254"/>
    </location>
</feature>
<sequence>MNNNNTEDISKSNLQLFEFIEKFKKWTNIYNIYSLKKILENIENNKISKNILVNSLELLADSSVFKYYSIEIISELELHLRTLVSLIEVICNCEIRIRHELREKIYAQLGKFAEIHFRSTEVNEQGFNKVFKPQFDNFNPSSKSTTSPDLANSNDSKIYKDGKRNYNIDFLLLHLRDTLHCMRDDENKFLEVWRRIKELLRIILGVTPGLIKKGVSHGADLPIDSGIELLFKHLQGAFTWKYPISSWYYEWRTLLELHFNIQNFLQECSLPSKYGESLMLECLWHCVSKSWSNAISQSESLTNKKHFVNNLLEMEPLAFPYSLWFGALDIAQELITKAQKDSTLGICYYLALESLQKAPSSFIRFKAIEVLIKLSKRNMLFYNIIDSDFDNYKQSLDPVKGLKSHNMIEAIREKSLHDEKLVDTNQNNVKDSKEKGKAMGKAITIDSLKSDHMTISNDDAISEIVTTELSCPVTYKISKNFQILPCCKNSVSSETLQQITNNRSQPTCPFCRKLIDLNSVINLPQSAIYQGIHNYLPKDNKINTIQNYDENIFNESSDDEEINISKLKSQQNFNISNSTVRKFFKAPKFLHSSLKKANTAYKLGDLETAINALTDILVEYPISYSLQCYRAKVYIECNKFHEAIKDLEIVNQIKSYREFKKWTSIHNIYSLKKIIENIENNKISHKMLVDSLELLADASVFKYYSIEVISELELHLRTLVSLIEVICKCEIRIRHDLREKIYAQLGKFAEIHFRSTEVNEQANSNDSKIYKDGKRNYNIDFLLLHLRDTLHCMRDDENKFLEVWRRIKELLRIILGVTPGLIKKGISHGADLPIDSGVELLFKHLQGAFTWKSPISSWYYEWRTLLELHFNIQNFLQECSLPSKYGESLMLECLWHCVSKSWSNPIYQSESLTNKKHFVNNLLGMEPLAFPHSLWFGALDIAQEFIAKTQKDSTLGICYYLALESLQKASSSFIRFKAVEILIKLSKRNMLFYNIIDSDFENYKQSLDSVKGLKSHNMIEAIREKSFHDEKLVETNKNNVNDSKEKGKAITIDSLKSDHMIIPIDDFILEVVTTELSCPVTCKMSKNFQILPCCKHFISSETLQQIINNKSQPTCPFCRKLIDLDSVINLPQSAIYQGIRNYLPEDNNVNTIQNYDENISNESSDDEINISKLKSQQNFSRSNSTVKKFFKTPKFLNSSLRKANAAYKLGDLETAINALTEILEEYPTSYSLQCYWAKIYKECEQKEYEKIHQL</sequence>
<dbReference type="InterPro" id="IPR013083">
    <property type="entry name" value="Znf_RING/FYVE/PHD"/>
</dbReference>
<accession>A0ABN7UBL8</accession>
<dbReference type="InterPro" id="IPR019734">
    <property type="entry name" value="TPR_rpt"/>
</dbReference>
<organism evidence="1 2">
    <name type="scientific">Gigaspora margarita</name>
    <dbReference type="NCBI Taxonomy" id="4874"/>
    <lineage>
        <taxon>Eukaryota</taxon>
        <taxon>Fungi</taxon>
        <taxon>Fungi incertae sedis</taxon>
        <taxon>Mucoromycota</taxon>
        <taxon>Glomeromycotina</taxon>
        <taxon>Glomeromycetes</taxon>
        <taxon>Diversisporales</taxon>
        <taxon>Gigasporaceae</taxon>
        <taxon>Gigaspora</taxon>
    </lineage>
</organism>
<dbReference type="EMBL" id="CAJVQB010001949">
    <property type="protein sequence ID" value="CAG8556831.1"/>
    <property type="molecule type" value="Genomic_DNA"/>
</dbReference>
<dbReference type="Proteomes" id="UP000789901">
    <property type="component" value="Unassembled WGS sequence"/>
</dbReference>
<dbReference type="Gene3D" id="1.25.40.10">
    <property type="entry name" value="Tetratricopeptide repeat domain"/>
    <property type="match status" value="2"/>
</dbReference>
<protein>
    <submittedName>
        <fullName evidence="1">19047_t:CDS:1</fullName>
    </submittedName>
</protein>
<evidence type="ECO:0000313" key="2">
    <source>
        <dbReference type="Proteomes" id="UP000789901"/>
    </source>
</evidence>
<dbReference type="SUPFAM" id="SSF57850">
    <property type="entry name" value="RING/U-box"/>
    <property type="match status" value="2"/>
</dbReference>
<reference evidence="1 2" key="1">
    <citation type="submission" date="2021-06" db="EMBL/GenBank/DDBJ databases">
        <authorList>
            <person name="Kallberg Y."/>
            <person name="Tangrot J."/>
            <person name="Rosling A."/>
        </authorList>
    </citation>
    <scope>NUCLEOTIDE SEQUENCE [LARGE SCALE GENOMIC DNA]</scope>
    <source>
        <strain evidence="1 2">120-4 pot B 10/14</strain>
    </source>
</reference>
<name>A0ABN7UBL8_GIGMA</name>
<keyword evidence="2" id="KW-1185">Reference proteome</keyword>